<dbReference type="EMBL" id="PDEP01000001">
    <property type="protein sequence ID" value="PEN09375.1"/>
    <property type="molecule type" value="Genomic_DNA"/>
</dbReference>
<dbReference type="InterPro" id="IPR028581">
    <property type="entry name" value="DeoC_typeI"/>
</dbReference>
<dbReference type="SUPFAM" id="SSF51569">
    <property type="entry name" value="Aldolase"/>
    <property type="match status" value="1"/>
</dbReference>
<keyword evidence="9" id="KW-1185">Reference proteome</keyword>
<proteinExistence type="inferred from homology"/>
<comment type="catalytic activity">
    <reaction evidence="5 7">
        <text>2-deoxy-D-ribose 5-phosphate = D-glyceraldehyde 3-phosphate + acetaldehyde</text>
        <dbReference type="Rhea" id="RHEA:12821"/>
        <dbReference type="ChEBI" id="CHEBI:15343"/>
        <dbReference type="ChEBI" id="CHEBI:59776"/>
        <dbReference type="ChEBI" id="CHEBI:62877"/>
        <dbReference type="EC" id="4.1.2.4"/>
    </reaction>
</comment>
<evidence type="ECO:0000256" key="6">
    <source>
        <dbReference type="ARBA" id="ARBA00056337"/>
    </source>
</evidence>
<dbReference type="GO" id="GO:0016052">
    <property type="term" value="P:carbohydrate catabolic process"/>
    <property type="evidence" value="ECO:0007669"/>
    <property type="project" value="TreeGrafter"/>
</dbReference>
<reference evidence="8 9" key="1">
    <citation type="submission" date="2017-10" db="EMBL/GenBank/DDBJ databases">
        <title>Draft genome of Longimonas halophila.</title>
        <authorList>
            <person name="Goh K.M."/>
            <person name="Shamsir M.S."/>
            <person name="Lim S.W."/>
        </authorList>
    </citation>
    <scope>NUCLEOTIDE SEQUENCE [LARGE SCALE GENOMIC DNA]</scope>
    <source>
        <strain evidence="8 9">KCTC 42399</strain>
    </source>
</reference>
<evidence type="ECO:0000256" key="4">
    <source>
        <dbReference type="ARBA" id="ARBA00023270"/>
    </source>
</evidence>
<evidence type="ECO:0000256" key="7">
    <source>
        <dbReference type="HAMAP-Rule" id="MF_00114"/>
    </source>
</evidence>
<comment type="pathway">
    <text evidence="7">Carbohydrate degradation; 2-deoxy-D-ribose 1-phosphate degradation; D-glyceraldehyde 3-phosphate and acetaldehyde from 2-deoxy-alpha-D-ribose 1-phosphate: step 2/2.</text>
</comment>
<evidence type="ECO:0000313" key="8">
    <source>
        <dbReference type="EMBL" id="PEN09375.1"/>
    </source>
</evidence>
<dbReference type="AlphaFoldDB" id="A0A2H3P900"/>
<dbReference type="HAMAP" id="MF_00114">
    <property type="entry name" value="DeoC_type1"/>
    <property type="match status" value="1"/>
</dbReference>
<evidence type="ECO:0000313" key="9">
    <source>
        <dbReference type="Proteomes" id="UP000221024"/>
    </source>
</evidence>
<evidence type="ECO:0000256" key="1">
    <source>
        <dbReference type="ARBA" id="ARBA00010936"/>
    </source>
</evidence>
<dbReference type="GO" id="GO:0009264">
    <property type="term" value="P:deoxyribonucleotide catabolic process"/>
    <property type="evidence" value="ECO:0007669"/>
    <property type="project" value="UniProtKB-UniRule"/>
</dbReference>
<keyword evidence="3 7" id="KW-0456">Lyase</keyword>
<comment type="similarity">
    <text evidence="1 7">Belongs to the DeoC/FbaB aldolase family. DeoC type 1 subfamily.</text>
</comment>
<feature type="active site" description="Proton donor/acceptor" evidence="7">
    <location>
        <position position="237"/>
    </location>
</feature>
<accession>A0A2H3P900</accession>
<dbReference type="EC" id="4.1.2.4" evidence="7"/>
<dbReference type="Proteomes" id="UP000221024">
    <property type="component" value="Unassembled WGS sequence"/>
</dbReference>
<comment type="caution">
    <text evidence="8">The sequence shown here is derived from an EMBL/GenBank/DDBJ whole genome shotgun (WGS) entry which is preliminary data.</text>
</comment>
<gene>
    <name evidence="7 8" type="primary">deoC</name>
    <name evidence="8" type="ORF">CRI93_01215</name>
</gene>
<protein>
    <recommendedName>
        <fullName evidence="7">Deoxyribose-phosphate aldolase</fullName>
        <shortName evidence="7">DERA</shortName>
        <ecNumber evidence="7">4.1.2.4</ecNumber>
    </recommendedName>
    <alternativeName>
        <fullName evidence="7">2-deoxy-D-ribose 5-phosphate aldolase</fullName>
    </alternativeName>
    <alternativeName>
        <fullName evidence="7">Phosphodeoxyriboaldolase</fullName>
        <shortName evidence="7">Deoxyriboaldolase</shortName>
    </alternativeName>
</protein>
<dbReference type="GO" id="GO:0005737">
    <property type="term" value="C:cytoplasm"/>
    <property type="evidence" value="ECO:0007669"/>
    <property type="project" value="UniProtKB-SubCell"/>
</dbReference>
<dbReference type="InterPro" id="IPR013785">
    <property type="entry name" value="Aldolase_TIM"/>
</dbReference>
<dbReference type="NCBIfam" id="TIGR00126">
    <property type="entry name" value="deoC"/>
    <property type="match status" value="1"/>
</dbReference>
<dbReference type="InterPro" id="IPR002915">
    <property type="entry name" value="DeoC/FbaB/LacD_aldolase"/>
</dbReference>
<comment type="function">
    <text evidence="6 7">Catalyzes a reversible aldol reaction between acetaldehyde and D-glyceraldehyde 3-phosphate to generate 2-deoxy-D-ribose 5-phosphate.</text>
</comment>
<dbReference type="RefSeq" id="WP_098060773.1">
    <property type="nucleotide sequence ID" value="NZ_PDEP01000001.1"/>
</dbReference>
<dbReference type="OrthoDB" id="9778711at2"/>
<dbReference type="GO" id="GO:0006018">
    <property type="term" value="P:2-deoxyribose 1-phosphate catabolic process"/>
    <property type="evidence" value="ECO:0007669"/>
    <property type="project" value="UniProtKB-UniRule"/>
</dbReference>
<evidence type="ECO:0000256" key="5">
    <source>
        <dbReference type="ARBA" id="ARBA00048791"/>
    </source>
</evidence>
<evidence type="ECO:0000256" key="2">
    <source>
        <dbReference type="ARBA" id="ARBA00022490"/>
    </source>
</evidence>
<dbReference type="FunFam" id="3.20.20.70:FF:000044">
    <property type="entry name" value="Deoxyribose-phosphate aldolase"/>
    <property type="match status" value="1"/>
</dbReference>
<name>A0A2H3P900_9BACT</name>
<dbReference type="PANTHER" id="PTHR10889:SF1">
    <property type="entry name" value="DEOXYRIBOSE-PHOSPHATE ALDOLASE"/>
    <property type="match status" value="1"/>
</dbReference>
<dbReference type="PANTHER" id="PTHR10889">
    <property type="entry name" value="DEOXYRIBOSE-PHOSPHATE ALDOLASE"/>
    <property type="match status" value="1"/>
</dbReference>
<feature type="active site" description="Proton donor/acceptor" evidence="7">
    <location>
        <position position="142"/>
    </location>
</feature>
<dbReference type="Pfam" id="PF01791">
    <property type="entry name" value="DeoC"/>
    <property type="match status" value="1"/>
</dbReference>
<dbReference type="Gene3D" id="3.20.20.70">
    <property type="entry name" value="Aldolase class I"/>
    <property type="match status" value="1"/>
</dbReference>
<dbReference type="InterPro" id="IPR011343">
    <property type="entry name" value="DeoC"/>
</dbReference>
<keyword evidence="2 7" id="KW-0963">Cytoplasm</keyword>
<comment type="subcellular location">
    <subcellularLocation>
        <location evidence="7">Cytoplasm</location>
    </subcellularLocation>
</comment>
<feature type="active site" description="Schiff-base intermediate with acetaldehyde" evidence="7">
    <location>
        <position position="208"/>
    </location>
</feature>
<keyword evidence="4 7" id="KW-0704">Schiff base</keyword>
<organism evidence="8 9">
    <name type="scientific">Longimonas halophila</name>
    <dbReference type="NCBI Taxonomy" id="1469170"/>
    <lineage>
        <taxon>Bacteria</taxon>
        <taxon>Pseudomonadati</taxon>
        <taxon>Rhodothermota</taxon>
        <taxon>Rhodothermia</taxon>
        <taxon>Rhodothermales</taxon>
        <taxon>Salisaetaceae</taxon>
        <taxon>Longimonas</taxon>
    </lineage>
</organism>
<dbReference type="SMART" id="SM01133">
    <property type="entry name" value="DeoC"/>
    <property type="match status" value="1"/>
</dbReference>
<evidence type="ECO:0000256" key="3">
    <source>
        <dbReference type="ARBA" id="ARBA00023239"/>
    </source>
</evidence>
<dbReference type="UniPathway" id="UPA00002">
    <property type="reaction ID" value="UER00468"/>
</dbReference>
<sequence>MALSTPQSIIEAIRAWDVPNDVRSTYVAPTIERLQAKAVPGLSGPTPPPELSPEALAQLIDHTQLSPTADADAYAQCFSEAREYAFASVCVPTAYVPDATKALADTTVDVCTVVSFPLGHSHPEVKAAEAQWALQHGASEIDMVMHIGAAKAHQWGRVERDIRAVVEALQSEPGQPLMKVILETALLTDAEKAVACYVADCAGADFVKTSTGFSTGGATVEDVALMRHIVGDALGIKASGGVGSASDVADMVAHGATRIGASGSVGIMEGATNPEAAY</sequence>
<dbReference type="GO" id="GO:0004139">
    <property type="term" value="F:deoxyribose-phosphate aldolase activity"/>
    <property type="evidence" value="ECO:0007669"/>
    <property type="project" value="UniProtKB-UniRule"/>
</dbReference>
<dbReference type="CDD" id="cd00959">
    <property type="entry name" value="DeoC"/>
    <property type="match status" value="1"/>
</dbReference>